<feature type="region of interest" description="Disordered" evidence="1">
    <location>
        <begin position="1"/>
        <end position="136"/>
    </location>
</feature>
<evidence type="ECO:0000313" key="3">
    <source>
        <dbReference type="Proteomes" id="UP001212841"/>
    </source>
</evidence>
<protein>
    <submittedName>
        <fullName evidence="2">Uncharacterized protein</fullName>
    </submittedName>
</protein>
<name>A0AAD5X280_9FUNG</name>
<evidence type="ECO:0000313" key="2">
    <source>
        <dbReference type="EMBL" id="KAJ3048061.1"/>
    </source>
</evidence>
<feature type="compositionally biased region" description="Basic and acidic residues" evidence="1">
    <location>
        <begin position="1"/>
        <end position="13"/>
    </location>
</feature>
<dbReference type="Proteomes" id="UP001212841">
    <property type="component" value="Unassembled WGS sequence"/>
</dbReference>
<feature type="region of interest" description="Disordered" evidence="1">
    <location>
        <begin position="154"/>
        <end position="181"/>
    </location>
</feature>
<keyword evidence="3" id="KW-1185">Reference proteome</keyword>
<proteinExistence type="predicted"/>
<accession>A0AAD5X280</accession>
<sequence length="223" mass="23459">RGGGGDEKDDEPKPFSFTLPSDSSGTPSQTPPPPPGVGAGVGLFGQTEKNKAKAQKEEKEKPSFSFRGPSGGASPFATSSGNAFLFAPDAGFGGRGFGFSDKKEENTDGAGEKKSDDSPKPFSFTTPTSVFASPPASGFGLAKKVDHKGREIIGGTDEAATYPEEITDEEEQFLPAKRDKGKRKVATVEGPEDKIVSIWLANVLAYPYLFTNTMLSSSGRITP</sequence>
<gene>
    <name evidence="2" type="ORF">HK097_010915</name>
</gene>
<feature type="compositionally biased region" description="Basic and acidic residues" evidence="1">
    <location>
        <begin position="48"/>
        <end position="62"/>
    </location>
</feature>
<organism evidence="2 3">
    <name type="scientific">Rhizophlyctis rosea</name>
    <dbReference type="NCBI Taxonomy" id="64517"/>
    <lineage>
        <taxon>Eukaryota</taxon>
        <taxon>Fungi</taxon>
        <taxon>Fungi incertae sedis</taxon>
        <taxon>Chytridiomycota</taxon>
        <taxon>Chytridiomycota incertae sedis</taxon>
        <taxon>Chytridiomycetes</taxon>
        <taxon>Rhizophlyctidales</taxon>
        <taxon>Rhizophlyctidaceae</taxon>
        <taxon>Rhizophlyctis</taxon>
    </lineage>
</organism>
<dbReference type="AlphaFoldDB" id="A0AAD5X280"/>
<evidence type="ECO:0000256" key="1">
    <source>
        <dbReference type="SAM" id="MobiDB-lite"/>
    </source>
</evidence>
<feature type="compositionally biased region" description="Basic and acidic residues" evidence="1">
    <location>
        <begin position="100"/>
        <end position="119"/>
    </location>
</feature>
<dbReference type="EMBL" id="JADGJD010000853">
    <property type="protein sequence ID" value="KAJ3048061.1"/>
    <property type="molecule type" value="Genomic_DNA"/>
</dbReference>
<reference evidence="2" key="1">
    <citation type="submission" date="2020-05" db="EMBL/GenBank/DDBJ databases">
        <title>Phylogenomic resolution of chytrid fungi.</title>
        <authorList>
            <person name="Stajich J.E."/>
            <person name="Amses K."/>
            <person name="Simmons R."/>
            <person name="Seto K."/>
            <person name="Myers J."/>
            <person name="Bonds A."/>
            <person name="Quandt C.A."/>
            <person name="Barry K."/>
            <person name="Liu P."/>
            <person name="Grigoriev I."/>
            <person name="Longcore J.E."/>
            <person name="James T.Y."/>
        </authorList>
    </citation>
    <scope>NUCLEOTIDE SEQUENCE</scope>
    <source>
        <strain evidence="2">JEL0318</strain>
    </source>
</reference>
<comment type="caution">
    <text evidence="2">The sequence shown here is derived from an EMBL/GenBank/DDBJ whole genome shotgun (WGS) entry which is preliminary data.</text>
</comment>
<feature type="non-terminal residue" evidence="2">
    <location>
        <position position="1"/>
    </location>
</feature>